<sequence length="272" mass="29761">MPDDALHRTQAWLQSAILDPVSADAAPEFVTASTTLTARDRLAIYQQGYRARLVECMRAHFPVLHRLLDDEVFDAFALEYLRRRPSRSHTLHVLGDGFSDFLRETRPEEDPAADDGWIATLIDLTHFERAFAGAYAASGPEGRVYPTPEDLPEAGSQAWAATVLVLAPCARLMRAGAPVHTFAAAVRRGEEPPIPPRSPVYLCLSRLDFTVTVTELEAREFDLLSRLAAGAALGRAATGARASVARSDAAVRRWLDRCLFSTCTTAQPMTAG</sequence>
<feature type="domain" description="Putative DNA-binding" evidence="1">
    <location>
        <begin position="9"/>
        <end position="102"/>
    </location>
</feature>
<evidence type="ECO:0000259" key="1">
    <source>
        <dbReference type="Pfam" id="PF09836"/>
    </source>
</evidence>
<dbReference type="OrthoDB" id="4146344at2"/>
<proteinExistence type="predicted"/>
<dbReference type="RefSeq" id="WP_017619268.1">
    <property type="nucleotide sequence ID" value="NZ_ANBG01000232.1"/>
</dbReference>
<dbReference type="Proteomes" id="UP000215005">
    <property type="component" value="Chromosome"/>
</dbReference>
<dbReference type="KEGG" id="ngv:CDO52_19705"/>
<dbReference type="Pfam" id="PF09836">
    <property type="entry name" value="DUF2063"/>
    <property type="match status" value="1"/>
</dbReference>
<reference evidence="2 3" key="1">
    <citation type="submission" date="2017-08" db="EMBL/GenBank/DDBJ databases">
        <title>The complete genome sequence of Nocardiopsis gilva YIM 90087.</title>
        <authorList>
            <person name="Yin M."/>
            <person name="Tang S."/>
        </authorList>
    </citation>
    <scope>NUCLEOTIDE SEQUENCE [LARGE SCALE GENOMIC DNA]</scope>
    <source>
        <strain evidence="2 3">YIM 90087</strain>
    </source>
</reference>
<dbReference type="EMBL" id="CP022753">
    <property type="protein sequence ID" value="ASU84729.1"/>
    <property type="molecule type" value="Genomic_DNA"/>
</dbReference>
<evidence type="ECO:0000313" key="3">
    <source>
        <dbReference type="Proteomes" id="UP000215005"/>
    </source>
</evidence>
<dbReference type="Gene3D" id="1.10.150.690">
    <property type="entry name" value="DUF2063"/>
    <property type="match status" value="1"/>
</dbReference>
<keyword evidence="3" id="KW-1185">Reference proteome</keyword>
<dbReference type="AlphaFoldDB" id="A0A223S9G7"/>
<dbReference type="InterPro" id="IPR018640">
    <property type="entry name" value="DUF2063"/>
</dbReference>
<protein>
    <submittedName>
        <fullName evidence="2">DUF2063 domain-containing protein</fullName>
    </submittedName>
</protein>
<gene>
    <name evidence="2" type="ORF">CDO52_19705</name>
</gene>
<organism evidence="2 3">
    <name type="scientific">Nocardiopsis gilva YIM 90087</name>
    <dbReference type="NCBI Taxonomy" id="1235441"/>
    <lineage>
        <taxon>Bacteria</taxon>
        <taxon>Bacillati</taxon>
        <taxon>Actinomycetota</taxon>
        <taxon>Actinomycetes</taxon>
        <taxon>Streptosporangiales</taxon>
        <taxon>Nocardiopsidaceae</taxon>
        <taxon>Nocardiopsis</taxon>
    </lineage>
</organism>
<dbReference type="InterPro" id="IPR044922">
    <property type="entry name" value="DUF2063_N_sf"/>
</dbReference>
<name>A0A223S9G7_9ACTN</name>
<evidence type="ECO:0000313" key="2">
    <source>
        <dbReference type="EMBL" id="ASU84729.1"/>
    </source>
</evidence>
<accession>A0A223S9G7</accession>